<dbReference type="EMBL" id="BK032598">
    <property type="protein sequence ID" value="DAF50645.1"/>
    <property type="molecule type" value="Genomic_DNA"/>
</dbReference>
<reference evidence="1" key="1">
    <citation type="journal article" date="2021" name="Proc. Natl. Acad. Sci. U.S.A.">
        <title>A Catalog of Tens of Thousands of Viruses from Human Metagenomes Reveals Hidden Associations with Chronic Diseases.</title>
        <authorList>
            <person name="Tisza M.J."/>
            <person name="Buck C.B."/>
        </authorList>
    </citation>
    <scope>NUCLEOTIDE SEQUENCE</scope>
    <source>
        <strain evidence="1">CtqZP6</strain>
    </source>
</reference>
<proteinExistence type="predicted"/>
<sequence>MSTPKQQAGASIVVTPLLKSLAKRLDFVRSHNSHSHSFYPLVRIQNFFKNFSKGYSK</sequence>
<name>A0A8S5SI16_9VIRU</name>
<organism evidence="1">
    <name type="scientific">Phage sp. ctqZP6</name>
    <dbReference type="NCBI Taxonomy" id="2828010"/>
    <lineage>
        <taxon>Viruses</taxon>
    </lineage>
</organism>
<protein>
    <submittedName>
        <fullName evidence="1">Uncharacterized protein</fullName>
    </submittedName>
</protein>
<evidence type="ECO:0000313" key="1">
    <source>
        <dbReference type="EMBL" id="DAF50645.1"/>
    </source>
</evidence>
<accession>A0A8S5SI16</accession>